<name>A0A6J4UD70_9BACT</name>
<sequence>MAPTAMTEDQRGMAIALLANAIRKEERLRVRAADGAERSPLPVPASRGRADASGRYVQGMRDLIAVLFVDGRAAADECYRIARAQALGEQEAP</sequence>
<organism evidence="1">
    <name type="scientific">uncultured Thermomicrobiales bacterium</name>
    <dbReference type="NCBI Taxonomy" id="1645740"/>
    <lineage>
        <taxon>Bacteria</taxon>
        <taxon>Pseudomonadati</taxon>
        <taxon>Thermomicrobiota</taxon>
        <taxon>Thermomicrobia</taxon>
        <taxon>Thermomicrobiales</taxon>
        <taxon>environmental samples</taxon>
    </lineage>
</organism>
<gene>
    <name evidence="1" type="ORF">AVDCRST_MAG19-476</name>
</gene>
<dbReference type="EMBL" id="CADCWL010000020">
    <property type="protein sequence ID" value="CAA9547305.1"/>
    <property type="molecule type" value="Genomic_DNA"/>
</dbReference>
<accession>A0A6J4UD70</accession>
<reference evidence="1" key="1">
    <citation type="submission" date="2020-02" db="EMBL/GenBank/DDBJ databases">
        <authorList>
            <person name="Meier V. D."/>
        </authorList>
    </citation>
    <scope>NUCLEOTIDE SEQUENCE</scope>
    <source>
        <strain evidence="1">AVDCRST_MAG19</strain>
    </source>
</reference>
<dbReference type="AlphaFoldDB" id="A0A6J4UD70"/>
<proteinExistence type="predicted"/>
<evidence type="ECO:0000313" key="1">
    <source>
        <dbReference type="EMBL" id="CAA9547305.1"/>
    </source>
</evidence>
<protein>
    <submittedName>
        <fullName evidence="1">Uncharacterized protein</fullName>
    </submittedName>
</protein>